<dbReference type="PANTHER" id="PTHR33751">
    <property type="entry name" value="CBB3-TYPE CYTOCHROME C OXIDASE SUBUNIT FIXP"/>
    <property type="match status" value="1"/>
</dbReference>
<dbReference type="InterPro" id="IPR038414">
    <property type="entry name" value="CcoP_N_sf"/>
</dbReference>
<dbReference type="InterPro" id="IPR032858">
    <property type="entry name" value="CcoP_N"/>
</dbReference>
<keyword evidence="4 19" id="KW-0813">Transport</keyword>
<evidence type="ECO:0000313" key="27">
    <source>
        <dbReference type="Proteomes" id="UP000186599"/>
    </source>
</evidence>
<keyword evidence="18 19" id="KW-0472">Membrane</keyword>
<dbReference type="PROSITE" id="PS51007">
    <property type="entry name" value="CYTC"/>
    <property type="match status" value="2"/>
</dbReference>
<dbReference type="Pfam" id="PF13442">
    <property type="entry name" value="Cytochrome_CBB3"/>
    <property type="match status" value="2"/>
</dbReference>
<dbReference type="UniPathway" id="UPA00705"/>
<keyword evidence="9 22" id="KW-0812">Transmembrane</keyword>
<dbReference type="GO" id="GO:0005886">
    <property type="term" value="C:plasma membrane"/>
    <property type="evidence" value="ECO:0007669"/>
    <property type="project" value="UniProtKB-SubCell"/>
</dbReference>
<feature type="binding site" description="covalent" evidence="21">
    <location>
        <position position="141"/>
    </location>
    <ligand>
        <name>heme c</name>
        <dbReference type="ChEBI" id="CHEBI:61717"/>
        <label>1</label>
    </ligand>
</feature>
<feature type="binding site" description="covalent" evidence="21">
    <location>
        <position position="227"/>
    </location>
    <ligand>
        <name>heme c</name>
        <dbReference type="ChEBI" id="CHEBI:61717"/>
        <label>2</label>
    </ligand>
</feature>
<dbReference type="EMBL" id="FOGN01000001">
    <property type="protein sequence ID" value="SER63075.1"/>
    <property type="molecule type" value="Genomic_DNA"/>
</dbReference>
<keyword evidence="15 19" id="KW-0560">Oxidoreductase</keyword>
<dbReference type="Proteomes" id="UP000186599">
    <property type="component" value="Unassembled WGS sequence"/>
</dbReference>
<keyword evidence="5 19" id="KW-1003">Cell membrane</keyword>
<dbReference type="STRING" id="653930.SAMN05216589_1144"/>
<feature type="binding site" description="covalent" evidence="21">
    <location>
        <position position="224"/>
    </location>
    <ligand>
        <name>heme c</name>
        <dbReference type="ChEBI" id="CHEBI:61717"/>
        <label>2</label>
    </ligand>
</feature>
<evidence type="ECO:0000256" key="22">
    <source>
        <dbReference type="SAM" id="Phobius"/>
    </source>
</evidence>
<dbReference type="InterPro" id="IPR050597">
    <property type="entry name" value="Cytochrome_c_Oxidase_Subunit"/>
</dbReference>
<dbReference type="Proteomes" id="UP000186904">
    <property type="component" value="Unassembled WGS sequence"/>
</dbReference>
<protein>
    <recommendedName>
        <fullName evidence="19">Cbb3-type cytochrome c oxidase subunit</fullName>
    </recommendedName>
</protein>
<evidence type="ECO:0000256" key="16">
    <source>
        <dbReference type="ARBA" id="ARBA00023004"/>
    </source>
</evidence>
<evidence type="ECO:0000256" key="3">
    <source>
        <dbReference type="ARBA" id="ARBA00006113"/>
    </source>
</evidence>
<dbReference type="PANTHER" id="PTHR33751:SF1">
    <property type="entry name" value="CBB3-TYPE CYTOCHROME C OXIDASE SUBUNIT FIXP"/>
    <property type="match status" value="1"/>
</dbReference>
<dbReference type="OrthoDB" id="9811281at2"/>
<dbReference type="Gene3D" id="6.10.280.130">
    <property type="match status" value="1"/>
</dbReference>
<dbReference type="InterPro" id="IPR004678">
    <property type="entry name" value="Cyt_c_oxidase_cbb3_su3"/>
</dbReference>
<evidence type="ECO:0000256" key="2">
    <source>
        <dbReference type="ARBA" id="ARBA00004673"/>
    </source>
</evidence>
<gene>
    <name evidence="26" type="primary">ccoP</name>
    <name evidence="26" type="ORF">FA869_12865</name>
    <name evidence="25" type="ORF">SAMN04487855_0482</name>
    <name evidence="24" type="ORF">SAMN05216589_1144</name>
</gene>
<evidence type="ECO:0000256" key="13">
    <source>
        <dbReference type="ARBA" id="ARBA00022982"/>
    </source>
</evidence>
<dbReference type="Pfam" id="PF14715">
    <property type="entry name" value="FixP_N"/>
    <property type="match status" value="1"/>
</dbReference>
<proteinExistence type="inferred from homology"/>
<dbReference type="RefSeq" id="WP_074778256.1">
    <property type="nucleotide sequence ID" value="NZ_FOGN01000001.1"/>
</dbReference>
<evidence type="ECO:0000256" key="21">
    <source>
        <dbReference type="PIRSR" id="PIRSR000006-2"/>
    </source>
</evidence>
<feature type="domain" description="Cytochrome c" evidence="23">
    <location>
        <begin position="125"/>
        <end position="204"/>
    </location>
</feature>
<keyword evidence="8 19" id="KW-0679">Respiratory chain</keyword>
<dbReference type="SUPFAM" id="SSF46626">
    <property type="entry name" value="Cytochrome c"/>
    <property type="match status" value="2"/>
</dbReference>
<accession>A0A1H9QS65</accession>
<keyword evidence="13 19" id="KW-0249">Electron transport</keyword>
<comment type="similarity">
    <text evidence="3 19">Belongs to the CcoP / FixP family.</text>
</comment>
<keyword evidence="11" id="KW-0677">Repeat</keyword>
<keyword evidence="17 19" id="KW-0406">Ion transport</keyword>
<feature type="transmembrane region" description="Helical" evidence="22">
    <location>
        <begin position="7"/>
        <end position="25"/>
    </location>
</feature>
<evidence type="ECO:0000256" key="5">
    <source>
        <dbReference type="ARBA" id="ARBA00022475"/>
    </source>
</evidence>
<dbReference type="InterPro" id="IPR036909">
    <property type="entry name" value="Cyt_c-like_dom_sf"/>
</dbReference>
<comment type="cofactor">
    <cofactor evidence="19 21">
        <name>heme c</name>
        <dbReference type="ChEBI" id="CHEBI:61717"/>
    </cofactor>
    <text evidence="19 21">Binds 2 heme C groups per subunit.</text>
</comment>
<evidence type="ECO:0000256" key="4">
    <source>
        <dbReference type="ARBA" id="ARBA00022448"/>
    </source>
</evidence>
<feature type="binding site" description="axial binding residue" evidence="20">
    <location>
        <position position="142"/>
    </location>
    <ligand>
        <name>heme c</name>
        <dbReference type="ChEBI" id="CHEBI:61717"/>
        <label>1</label>
    </ligand>
    <ligandPart>
        <name>Fe</name>
        <dbReference type="ChEBI" id="CHEBI:18248"/>
    </ligandPart>
</feature>
<evidence type="ECO:0000256" key="12">
    <source>
        <dbReference type="ARBA" id="ARBA00022781"/>
    </source>
</evidence>
<sequence>MSNFWSGYIITLTLVFLFLTTWLLFATRKGQRPDQTDSTTGHEYDGIAELDNPLPRWWFMLFIATLVFSAIYLVLYPGMGKWPGVLNWTQVNQYEREVARAEEQFAPIFARYTDLPISEVARDEEALRIGQRLFATNCSVCHGSDARGAFGFPNLTDNDWLWGGEPEQILTTLRQGRQAAMPAWLAVVGEQGVRNVAGYVRSLSGLESEGVDIDAGKQVFASNCVACHGPDGKGNPLLGAPNLTDDNWLYGSSMLQVQHSIRAGRNGNMPSQAHLGEDKLHMLASYVYSLSLDDE</sequence>
<evidence type="ECO:0000313" key="25">
    <source>
        <dbReference type="EMBL" id="SFL63775.1"/>
    </source>
</evidence>
<evidence type="ECO:0000256" key="15">
    <source>
        <dbReference type="ARBA" id="ARBA00023002"/>
    </source>
</evidence>
<comment type="pathway">
    <text evidence="2 19">Energy metabolism; oxidative phosphorylation.</text>
</comment>
<keyword evidence="10 19" id="KW-0479">Metal-binding</keyword>
<evidence type="ECO:0000256" key="18">
    <source>
        <dbReference type="ARBA" id="ARBA00023136"/>
    </source>
</evidence>
<evidence type="ECO:0000256" key="14">
    <source>
        <dbReference type="ARBA" id="ARBA00022989"/>
    </source>
</evidence>
<dbReference type="EMBL" id="SWAV01000004">
    <property type="protein sequence ID" value="TKA90935.1"/>
    <property type="molecule type" value="Genomic_DNA"/>
</dbReference>
<keyword evidence="7 19" id="KW-0349">Heme</keyword>
<keyword evidence="27" id="KW-1185">Reference proteome</keyword>
<reference evidence="26 29" key="2">
    <citation type="submission" date="2019-04" db="EMBL/GenBank/DDBJ databases">
        <title>Crypto-aerobic microbial life in anoxic (sulfidic) marine sediments.</title>
        <authorList>
            <person name="Bhattacharya S."/>
            <person name="Roy C."/>
            <person name="Mondal N."/>
            <person name="Sarkar J."/>
            <person name="Mandal S."/>
            <person name="Rameez M.J."/>
            <person name="Ghosh W."/>
        </authorList>
    </citation>
    <scope>NUCLEOTIDE SEQUENCE [LARGE SCALE GENOMIC DNA]</scope>
    <source>
        <strain evidence="26 29">SBBB</strain>
    </source>
</reference>
<name>A0A1H9QS65_9GAMM</name>
<feature type="transmembrane region" description="Helical" evidence="22">
    <location>
        <begin position="57"/>
        <end position="76"/>
    </location>
</feature>
<dbReference type="GO" id="GO:0016491">
    <property type="term" value="F:oxidoreductase activity"/>
    <property type="evidence" value="ECO:0007669"/>
    <property type="project" value="UniProtKB-KW"/>
</dbReference>
<evidence type="ECO:0000313" key="29">
    <source>
        <dbReference type="Proteomes" id="UP000305198"/>
    </source>
</evidence>
<evidence type="ECO:0000256" key="6">
    <source>
        <dbReference type="ARBA" id="ARBA00022519"/>
    </source>
</evidence>
<reference evidence="27 28" key="1">
    <citation type="submission" date="2016-10" db="EMBL/GenBank/DDBJ databases">
        <authorList>
            <person name="de Groot N.N."/>
        </authorList>
    </citation>
    <scope>NUCLEOTIDE SEQUENCE [LARGE SCALE GENOMIC DNA]</scope>
    <source>
        <strain evidence="25 27">CGMCC 1.9095</strain>
        <strain evidence="24 28">DSM 22558</strain>
    </source>
</reference>
<dbReference type="PIRSF" id="PIRSF000006">
    <property type="entry name" value="Cbb3-Cox_fixP"/>
    <property type="match status" value="1"/>
</dbReference>
<evidence type="ECO:0000256" key="20">
    <source>
        <dbReference type="PIRSR" id="PIRSR000006-1"/>
    </source>
</evidence>
<dbReference type="GO" id="GO:0009055">
    <property type="term" value="F:electron transfer activity"/>
    <property type="evidence" value="ECO:0007669"/>
    <property type="project" value="InterPro"/>
</dbReference>
<keyword evidence="6 19" id="KW-0997">Cell inner membrane</keyword>
<evidence type="ECO:0000256" key="17">
    <source>
        <dbReference type="ARBA" id="ARBA00023065"/>
    </source>
</evidence>
<dbReference type="GO" id="GO:0020037">
    <property type="term" value="F:heme binding"/>
    <property type="evidence" value="ECO:0007669"/>
    <property type="project" value="InterPro"/>
</dbReference>
<dbReference type="NCBIfam" id="TIGR00782">
    <property type="entry name" value="ccoP"/>
    <property type="match status" value="1"/>
</dbReference>
<evidence type="ECO:0000313" key="26">
    <source>
        <dbReference type="EMBL" id="TKA90935.1"/>
    </source>
</evidence>
<feature type="binding site" description="axial binding residue" evidence="20">
    <location>
        <position position="181"/>
    </location>
    <ligand>
        <name>heme c</name>
        <dbReference type="ChEBI" id="CHEBI:61717"/>
        <label>2</label>
    </ligand>
    <ligandPart>
        <name>Fe</name>
        <dbReference type="ChEBI" id="CHEBI:18248"/>
    </ligandPart>
</feature>
<evidence type="ECO:0000256" key="10">
    <source>
        <dbReference type="ARBA" id="ARBA00022723"/>
    </source>
</evidence>
<comment type="subcellular location">
    <subcellularLocation>
        <location evidence="1 19">Cell inner membrane</location>
    </subcellularLocation>
</comment>
<dbReference type="GO" id="GO:0046872">
    <property type="term" value="F:metal ion binding"/>
    <property type="evidence" value="ECO:0007669"/>
    <property type="project" value="UniProtKB-KW"/>
</dbReference>
<feature type="binding site" description="covalent" evidence="21">
    <location>
        <position position="138"/>
    </location>
    <ligand>
        <name>heme c</name>
        <dbReference type="ChEBI" id="CHEBI:61717"/>
        <label>1</label>
    </ligand>
</feature>
<evidence type="ECO:0000256" key="1">
    <source>
        <dbReference type="ARBA" id="ARBA00004533"/>
    </source>
</evidence>
<dbReference type="GO" id="GO:0006119">
    <property type="term" value="P:oxidative phosphorylation"/>
    <property type="evidence" value="ECO:0007669"/>
    <property type="project" value="UniProtKB-UniPathway"/>
</dbReference>
<evidence type="ECO:0000313" key="24">
    <source>
        <dbReference type="EMBL" id="SER63075.1"/>
    </source>
</evidence>
<evidence type="ECO:0000256" key="7">
    <source>
        <dbReference type="ARBA" id="ARBA00022617"/>
    </source>
</evidence>
<dbReference type="Proteomes" id="UP000305198">
    <property type="component" value="Unassembled WGS sequence"/>
</dbReference>
<evidence type="ECO:0000259" key="23">
    <source>
        <dbReference type="PROSITE" id="PS51007"/>
    </source>
</evidence>
<comment type="function">
    <text evidence="19">C-type cytochrome. Part of the cbb3-type cytochrome c oxidase complex.</text>
</comment>
<evidence type="ECO:0000313" key="28">
    <source>
        <dbReference type="Proteomes" id="UP000186904"/>
    </source>
</evidence>
<keyword evidence="16 19" id="KW-0408">Iron</keyword>
<dbReference type="Gene3D" id="1.10.760.10">
    <property type="entry name" value="Cytochrome c-like domain"/>
    <property type="match status" value="2"/>
</dbReference>
<evidence type="ECO:0000256" key="8">
    <source>
        <dbReference type="ARBA" id="ARBA00022660"/>
    </source>
</evidence>
<dbReference type="GO" id="GO:1902600">
    <property type="term" value="P:proton transmembrane transport"/>
    <property type="evidence" value="ECO:0007669"/>
    <property type="project" value="UniProtKB-KW"/>
</dbReference>
<organism evidence="24 28">
    <name type="scientific">Halopseudomonas bauzanensis</name>
    <dbReference type="NCBI Taxonomy" id="653930"/>
    <lineage>
        <taxon>Bacteria</taxon>
        <taxon>Pseudomonadati</taxon>
        <taxon>Pseudomonadota</taxon>
        <taxon>Gammaproteobacteria</taxon>
        <taxon>Pseudomonadales</taxon>
        <taxon>Pseudomonadaceae</taxon>
        <taxon>Halopseudomonas</taxon>
    </lineage>
</organism>
<dbReference type="AlphaFoldDB" id="A0A1H9QS65"/>
<feature type="binding site" description="axial binding residue" evidence="20">
    <location>
        <position position="228"/>
    </location>
    <ligand>
        <name>heme c</name>
        <dbReference type="ChEBI" id="CHEBI:61717"/>
        <label>2</label>
    </ligand>
    <ligandPart>
        <name>Fe</name>
        <dbReference type="ChEBI" id="CHEBI:18248"/>
    </ligandPart>
</feature>
<dbReference type="FunFam" id="1.10.760.10:FF:000013">
    <property type="entry name" value="Cbb3-type cytochrome c oxidase subunit"/>
    <property type="match status" value="1"/>
</dbReference>
<comment type="subunit">
    <text evidence="19">Component of the cbb3-type cytochrome c oxidase.</text>
</comment>
<evidence type="ECO:0000256" key="19">
    <source>
        <dbReference type="PIRNR" id="PIRNR000006"/>
    </source>
</evidence>
<feature type="domain" description="Cytochrome c" evidence="23">
    <location>
        <begin position="211"/>
        <end position="291"/>
    </location>
</feature>
<feature type="binding site" description="axial binding residue" evidence="20">
    <location>
        <position position="269"/>
    </location>
    <ligand>
        <name>heme c</name>
        <dbReference type="ChEBI" id="CHEBI:61717"/>
        <label>1</label>
    </ligand>
    <ligandPart>
        <name>Fe</name>
        <dbReference type="ChEBI" id="CHEBI:18248"/>
    </ligandPart>
</feature>
<keyword evidence="14 22" id="KW-1133">Transmembrane helix</keyword>
<evidence type="ECO:0000256" key="11">
    <source>
        <dbReference type="ARBA" id="ARBA00022737"/>
    </source>
</evidence>
<evidence type="ECO:0000256" key="9">
    <source>
        <dbReference type="ARBA" id="ARBA00022692"/>
    </source>
</evidence>
<dbReference type="InterPro" id="IPR009056">
    <property type="entry name" value="Cyt_c-like_dom"/>
</dbReference>
<dbReference type="EMBL" id="FOUA01000001">
    <property type="protein sequence ID" value="SFL63775.1"/>
    <property type="molecule type" value="Genomic_DNA"/>
</dbReference>
<keyword evidence="12 19" id="KW-0375">Hydrogen ion transport</keyword>